<dbReference type="PANTHER" id="PTHR24567">
    <property type="entry name" value="CRP FAMILY TRANSCRIPTIONAL REGULATORY PROTEIN"/>
    <property type="match status" value="1"/>
</dbReference>
<organism evidence="5 6">
    <name type="scientific">Croceicoccus ponticola</name>
    <dbReference type="NCBI Taxonomy" id="2217664"/>
    <lineage>
        <taxon>Bacteria</taxon>
        <taxon>Pseudomonadati</taxon>
        <taxon>Pseudomonadota</taxon>
        <taxon>Alphaproteobacteria</taxon>
        <taxon>Sphingomonadales</taxon>
        <taxon>Erythrobacteraceae</taxon>
        <taxon>Croceicoccus</taxon>
    </lineage>
</organism>
<dbReference type="Gene3D" id="2.60.120.10">
    <property type="entry name" value="Jelly Rolls"/>
    <property type="match status" value="1"/>
</dbReference>
<dbReference type="Pfam" id="PF13545">
    <property type="entry name" value="HTH_Crp_2"/>
    <property type="match status" value="1"/>
</dbReference>
<reference evidence="5 6" key="1">
    <citation type="submission" date="2018-12" db="EMBL/GenBank/DDBJ databases">
        <title>Croceicoccus ponticola sp. nov., a lipolytic bacterium isolated from seawater.</title>
        <authorList>
            <person name="Yoon J.-H."/>
        </authorList>
    </citation>
    <scope>NUCLEOTIDE SEQUENCE [LARGE SCALE GENOMIC DNA]</scope>
    <source>
        <strain evidence="5 6">GM-16</strain>
    </source>
</reference>
<proteinExistence type="predicted"/>
<evidence type="ECO:0000256" key="2">
    <source>
        <dbReference type="ARBA" id="ARBA00023125"/>
    </source>
</evidence>
<dbReference type="InterPro" id="IPR018490">
    <property type="entry name" value="cNMP-bd_dom_sf"/>
</dbReference>
<keyword evidence="2" id="KW-0238">DNA-binding</keyword>
<dbReference type="GO" id="GO:0003700">
    <property type="term" value="F:DNA-binding transcription factor activity"/>
    <property type="evidence" value="ECO:0007669"/>
    <property type="project" value="TreeGrafter"/>
</dbReference>
<dbReference type="InterPro" id="IPR012318">
    <property type="entry name" value="HTH_CRP"/>
</dbReference>
<dbReference type="SUPFAM" id="SSF51206">
    <property type="entry name" value="cAMP-binding domain-like"/>
    <property type="match status" value="1"/>
</dbReference>
<evidence type="ECO:0000313" key="5">
    <source>
        <dbReference type="EMBL" id="RVQ68785.1"/>
    </source>
</evidence>
<dbReference type="OrthoDB" id="7506088at2"/>
<sequence>MRENGFVMSKLAKYGSATGNALADIFVLECRPGEFDAQKIVHLKSGEVLYSGISVIEYLYFPIDMIVSLTCDLSIGYSAEFTQIGCDGVVGISALMDGHATRNTAIAQTSGRAYRVSAEVIRQSFDRSANFRRVIMRYMQALMQESAQRIACIRHHSILEQLCRTLLMASDRMQSEHVNLTQEQLAVAIGCRREAVSVAANKIQAAGLIDYGYGKITILNRPGLEARACECYAVLSQAFSEFLPRQSSVQNHTCNHEGQTDEP</sequence>
<gene>
    <name evidence="5" type="ORF">EKN06_00705</name>
</gene>
<evidence type="ECO:0000256" key="3">
    <source>
        <dbReference type="ARBA" id="ARBA00023163"/>
    </source>
</evidence>
<dbReference type="EMBL" id="RXOL01000001">
    <property type="protein sequence ID" value="RVQ68785.1"/>
    <property type="molecule type" value="Genomic_DNA"/>
</dbReference>
<feature type="domain" description="HTH crp-type" evidence="4">
    <location>
        <begin position="161"/>
        <end position="226"/>
    </location>
</feature>
<dbReference type="AlphaFoldDB" id="A0A437GZL1"/>
<accession>A0A437GZL1</accession>
<dbReference type="PANTHER" id="PTHR24567:SF74">
    <property type="entry name" value="HTH-TYPE TRANSCRIPTIONAL REGULATOR ARCR"/>
    <property type="match status" value="1"/>
</dbReference>
<dbReference type="SUPFAM" id="SSF46785">
    <property type="entry name" value="Winged helix' DNA-binding domain"/>
    <property type="match status" value="1"/>
</dbReference>
<comment type="caution">
    <text evidence="5">The sequence shown here is derived from an EMBL/GenBank/DDBJ whole genome shotgun (WGS) entry which is preliminary data.</text>
</comment>
<evidence type="ECO:0000259" key="4">
    <source>
        <dbReference type="Pfam" id="PF13545"/>
    </source>
</evidence>
<evidence type="ECO:0000313" key="6">
    <source>
        <dbReference type="Proteomes" id="UP000283003"/>
    </source>
</evidence>
<dbReference type="GO" id="GO:0003677">
    <property type="term" value="F:DNA binding"/>
    <property type="evidence" value="ECO:0007669"/>
    <property type="project" value="UniProtKB-KW"/>
</dbReference>
<evidence type="ECO:0000256" key="1">
    <source>
        <dbReference type="ARBA" id="ARBA00023015"/>
    </source>
</evidence>
<dbReference type="Proteomes" id="UP000283003">
    <property type="component" value="Unassembled WGS sequence"/>
</dbReference>
<dbReference type="InterPro" id="IPR014710">
    <property type="entry name" value="RmlC-like_jellyroll"/>
</dbReference>
<dbReference type="GO" id="GO:0005829">
    <property type="term" value="C:cytosol"/>
    <property type="evidence" value="ECO:0007669"/>
    <property type="project" value="TreeGrafter"/>
</dbReference>
<dbReference type="InterPro" id="IPR036390">
    <property type="entry name" value="WH_DNA-bd_sf"/>
</dbReference>
<keyword evidence="6" id="KW-1185">Reference proteome</keyword>
<dbReference type="InterPro" id="IPR050397">
    <property type="entry name" value="Env_Response_Regulators"/>
</dbReference>
<protein>
    <submittedName>
        <fullName evidence="5">Crp/Fnr family transcriptional regulator</fullName>
    </submittedName>
</protein>
<keyword evidence="3" id="KW-0804">Transcription</keyword>
<keyword evidence="1" id="KW-0805">Transcription regulation</keyword>
<name>A0A437GZL1_9SPHN</name>